<evidence type="ECO:0000256" key="2">
    <source>
        <dbReference type="ARBA" id="ARBA00023242"/>
    </source>
</evidence>
<dbReference type="GO" id="GO:0006355">
    <property type="term" value="P:regulation of DNA-templated transcription"/>
    <property type="evidence" value="ECO:0007669"/>
    <property type="project" value="InterPro"/>
</dbReference>
<dbReference type="InterPro" id="IPR038190">
    <property type="entry name" value="SRI_sf"/>
</dbReference>
<reference evidence="4" key="2">
    <citation type="submission" date="2014-05" db="EMBL/GenBank/DDBJ databases">
        <title>The genome and life-stage specific transcriptomes of Globodera pallida elucidate key aspects of plant parasitism by a cyst nematode.</title>
        <authorList>
            <person name="Cotton J.A."/>
            <person name="Lilley C.J."/>
            <person name="Jones L.M."/>
            <person name="Kikuchi T."/>
            <person name="Reid A.J."/>
            <person name="Thorpe P."/>
            <person name="Tsai I.J."/>
            <person name="Beasley H."/>
            <person name="Blok V."/>
            <person name="Cock P.J.A."/>
            <person name="Van den Akker S.E."/>
            <person name="Holroyd N."/>
            <person name="Hunt M."/>
            <person name="Mantelin S."/>
            <person name="Naghra H."/>
            <person name="Pain A."/>
            <person name="Palomares-Rius J.E."/>
            <person name="Zarowiecki M."/>
            <person name="Berriman M."/>
            <person name="Jones J.T."/>
            <person name="Urwin P.E."/>
        </authorList>
    </citation>
    <scope>NUCLEOTIDE SEQUENCE [LARGE SCALE GENOMIC DNA]</scope>
    <source>
        <strain evidence="4">Lindley</strain>
    </source>
</reference>
<keyword evidence="4" id="KW-1185">Reference proteome</keyword>
<dbReference type="WBParaSite" id="GPLIN_000716300">
    <property type="protein sequence ID" value="GPLIN_000716300"/>
    <property type="gene ID" value="GPLIN_000716300"/>
</dbReference>
<evidence type="ECO:0000256" key="1">
    <source>
        <dbReference type="ARBA" id="ARBA00004123"/>
    </source>
</evidence>
<protein>
    <submittedName>
        <fullName evidence="5">Histone deacetylase complex subunit SAP30</fullName>
    </submittedName>
</protein>
<dbReference type="AlphaFoldDB" id="A0A183C2R9"/>
<comment type="subcellular location">
    <subcellularLocation>
        <location evidence="1">Nucleus</location>
    </subcellularLocation>
</comment>
<evidence type="ECO:0000313" key="5">
    <source>
        <dbReference type="WBParaSite" id="GPLIN_000716300"/>
    </source>
</evidence>
<evidence type="ECO:0000313" key="4">
    <source>
        <dbReference type="Proteomes" id="UP000050741"/>
    </source>
</evidence>
<organism evidence="4 5">
    <name type="scientific">Globodera pallida</name>
    <name type="common">Potato cyst nematode worm</name>
    <name type="synonym">Heterodera pallida</name>
    <dbReference type="NCBI Taxonomy" id="36090"/>
    <lineage>
        <taxon>Eukaryota</taxon>
        <taxon>Metazoa</taxon>
        <taxon>Ecdysozoa</taxon>
        <taxon>Nematoda</taxon>
        <taxon>Chromadorea</taxon>
        <taxon>Rhabditida</taxon>
        <taxon>Tylenchina</taxon>
        <taxon>Tylenchomorpha</taxon>
        <taxon>Tylenchoidea</taxon>
        <taxon>Heteroderidae</taxon>
        <taxon>Heteroderinae</taxon>
        <taxon>Globodera</taxon>
    </lineage>
</organism>
<accession>A0A183C2R9</accession>
<keyword evidence="2" id="KW-0539">Nucleus</keyword>
<reference evidence="5" key="3">
    <citation type="submission" date="2016-06" db="UniProtKB">
        <authorList>
            <consortium name="WormBaseParasite"/>
        </authorList>
    </citation>
    <scope>IDENTIFICATION</scope>
</reference>
<reference evidence="4" key="1">
    <citation type="submission" date="2013-12" db="EMBL/GenBank/DDBJ databases">
        <authorList>
            <person name="Aslett M."/>
        </authorList>
    </citation>
    <scope>NUCLEOTIDE SEQUENCE [LARGE SCALE GENOMIC DNA]</scope>
    <source>
        <strain evidence="4">Lindley</strain>
    </source>
</reference>
<evidence type="ECO:0000259" key="3">
    <source>
        <dbReference type="Pfam" id="PF08236"/>
    </source>
</evidence>
<proteinExistence type="predicted"/>
<dbReference type="InterPro" id="IPR013257">
    <property type="entry name" value="SRI"/>
</dbReference>
<name>A0A183C2R9_GLOPA</name>
<dbReference type="GO" id="GO:0005694">
    <property type="term" value="C:chromosome"/>
    <property type="evidence" value="ECO:0007669"/>
    <property type="project" value="InterPro"/>
</dbReference>
<sequence>MAQVKPFVHHPSLLKSLTAASSAAADNANAMDSSESSKCIEPYRKRFFHANGEYATFLRKITHKVLDNQPKSGNIELLFNDQVQKNTQRLVDEYIRHFKNRESHQLQQHRTDSQGFSPK</sequence>
<dbReference type="Gene3D" id="1.10.1740.100">
    <property type="entry name" value="Set2, Rpb1 interacting domain"/>
    <property type="match status" value="1"/>
</dbReference>
<dbReference type="Proteomes" id="UP000050741">
    <property type="component" value="Unassembled WGS sequence"/>
</dbReference>
<dbReference type="Pfam" id="PF08236">
    <property type="entry name" value="SRI"/>
    <property type="match status" value="1"/>
</dbReference>
<feature type="domain" description="Set2 Rpb1 interacting" evidence="3">
    <location>
        <begin position="38"/>
        <end position="103"/>
    </location>
</feature>